<evidence type="ECO:0008006" key="4">
    <source>
        <dbReference type="Google" id="ProtNLM"/>
    </source>
</evidence>
<evidence type="ECO:0000313" key="2">
    <source>
        <dbReference type="EMBL" id="KAK1630214.1"/>
    </source>
</evidence>
<proteinExistence type="predicted"/>
<protein>
    <recommendedName>
        <fullName evidence="4">Reverse transcriptase Ty1/copia-type domain-containing protein</fullName>
    </recommendedName>
</protein>
<gene>
    <name evidence="2" type="ORF">QYE76_004529</name>
</gene>
<sequence>MRTRLRDGKAVPKLRTDGTVTYTVTRTDDSELASLAVALQHPKWKAAMDAEFSALQRNQTWRLVPPRRGLNIIDSRWVYKVKRMPDGSVDRFKARLVAKASSSVTASTMQTPTALWSSRPPSGSSCLLP</sequence>
<organism evidence="2 3">
    <name type="scientific">Lolium multiflorum</name>
    <name type="common">Italian ryegrass</name>
    <name type="synonym">Lolium perenne subsp. multiflorum</name>
    <dbReference type="NCBI Taxonomy" id="4521"/>
    <lineage>
        <taxon>Eukaryota</taxon>
        <taxon>Viridiplantae</taxon>
        <taxon>Streptophyta</taxon>
        <taxon>Embryophyta</taxon>
        <taxon>Tracheophyta</taxon>
        <taxon>Spermatophyta</taxon>
        <taxon>Magnoliopsida</taxon>
        <taxon>Liliopsida</taxon>
        <taxon>Poales</taxon>
        <taxon>Poaceae</taxon>
        <taxon>BOP clade</taxon>
        <taxon>Pooideae</taxon>
        <taxon>Poodae</taxon>
        <taxon>Poeae</taxon>
        <taxon>Poeae Chloroplast Group 2 (Poeae type)</taxon>
        <taxon>Loliodinae</taxon>
        <taxon>Loliinae</taxon>
        <taxon>Lolium</taxon>
    </lineage>
</organism>
<dbReference type="EMBL" id="JAUUTY010000005">
    <property type="protein sequence ID" value="KAK1630214.1"/>
    <property type="molecule type" value="Genomic_DNA"/>
</dbReference>
<evidence type="ECO:0000313" key="3">
    <source>
        <dbReference type="Proteomes" id="UP001231189"/>
    </source>
</evidence>
<name>A0AAD8W1H3_LOLMU</name>
<reference evidence="2" key="1">
    <citation type="submission" date="2023-07" db="EMBL/GenBank/DDBJ databases">
        <title>A chromosome-level genome assembly of Lolium multiflorum.</title>
        <authorList>
            <person name="Chen Y."/>
            <person name="Copetti D."/>
            <person name="Kolliker R."/>
            <person name="Studer B."/>
        </authorList>
    </citation>
    <scope>NUCLEOTIDE SEQUENCE</scope>
    <source>
        <strain evidence="2">02402/16</strain>
        <tissue evidence="2">Leaf</tissue>
    </source>
</reference>
<accession>A0AAD8W1H3</accession>
<comment type="caution">
    <text evidence="2">The sequence shown here is derived from an EMBL/GenBank/DDBJ whole genome shotgun (WGS) entry which is preliminary data.</text>
</comment>
<dbReference type="AlphaFoldDB" id="A0AAD8W1H3"/>
<feature type="region of interest" description="Disordered" evidence="1">
    <location>
        <begin position="109"/>
        <end position="129"/>
    </location>
</feature>
<dbReference type="Proteomes" id="UP001231189">
    <property type="component" value="Unassembled WGS sequence"/>
</dbReference>
<evidence type="ECO:0000256" key="1">
    <source>
        <dbReference type="SAM" id="MobiDB-lite"/>
    </source>
</evidence>
<keyword evidence="3" id="KW-1185">Reference proteome</keyword>